<evidence type="ECO:0000259" key="2">
    <source>
        <dbReference type="Pfam" id="PF20152"/>
    </source>
</evidence>
<dbReference type="PANTHER" id="PTHR40465">
    <property type="entry name" value="CHROMOSOME 1, WHOLE GENOME SHOTGUN SEQUENCE"/>
    <property type="match status" value="1"/>
</dbReference>
<dbReference type="InterPro" id="IPR045339">
    <property type="entry name" value="DUF6534"/>
</dbReference>
<evidence type="ECO:0000313" key="3">
    <source>
        <dbReference type="EMBL" id="TDL16352.1"/>
    </source>
</evidence>
<dbReference type="VEuPathDB" id="FungiDB:BD410DRAFT_640746"/>
<name>A0A4Y7PND1_9AGAM</name>
<feature type="domain" description="DUF6534" evidence="2">
    <location>
        <begin position="6"/>
        <end position="94"/>
    </location>
</feature>
<dbReference type="Pfam" id="PF20152">
    <property type="entry name" value="DUF6534"/>
    <property type="match status" value="1"/>
</dbReference>
<dbReference type="AlphaFoldDB" id="A0A4Y7PND1"/>
<dbReference type="PANTHER" id="PTHR40465:SF1">
    <property type="entry name" value="DUF6534 DOMAIN-CONTAINING PROTEIN"/>
    <property type="match status" value="1"/>
</dbReference>
<evidence type="ECO:0000313" key="4">
    <source>
        <dbReference type="Proteomes" id="UP000294933"/>
    </source>
</evidence>
<keyword evidence="4" id="KW-1185">Reference proteome</keyword>
<evidence type="ECO:0000256" key="1">
    <source>
        <dbReference type="SAM" id="Phobius"/>
    </source>
</evidence>
<dbReference type="EMBL" id="ML170245">
    <property type="protein sequence ID" value="TDL16352.1"/>
    <property type="molecule type" value="Genomic_DNA"/>
</dbReference>
<dbReference type="Proteomes" id="UP000294933">
    <property type="component" value="Unassembled WGS sequence"/>
</dbReference>
<gene>
    <name evidence="3" type="ORF">BD410DRAFT_640746</name>
</gene>
<dbReference type="OrthoDB" id="3223377at2759"/>
<accession>A0A4Y7PND1</accession>
<keyword evidence="1" id="KW-0472">Membrane</keyword>
<organism evidence="3 4">
    <name type="scientific">Rickenella mellea</name>
    <dbReference type="NCBI Taxonomy" id="50990"/>
    <lineage>
        <taxon>Eukaryota</taxon>
        <taxon>Fungi</taxon>
        <taxon>Dikarya</taxon>
        <taxon>Basidiomycota</taxon>
        <taxon>Agaricomycotina</taxon>
        <taxon>Agaricomycetes</taxon>
        <taxon>Hymenochaetales</taxon>
        <taxon>Rickenellaceae</taxon>
        <taxon>Rickenella</taxon>
    </lineage>
</organism>
<sequence>MALGSSLLCDLVISFSCCYYLDKTPTGFPRSRMDNIVNGLMLYSICTGLVTSTVAVADLVLFFAMKTTSVPVGVSFLIGKLYSNSVLANLNFREIFRREMNTERSVQLTTMPSFQRQRAAWAHRAKDGRGKIYVTPDNQV</sequence>
<dbReference type="STRING" id="50990.A0A4Y7PND1"/>
<reference evidence="3 4" key="1">
    <citation type="submission" date="2018-06" db="EMBL/GenBank/DDBJ databases">
        <title>A transcriptomic atlas of mushroom development highlights an independent origin of complex multicellularity.</title>
        <authorList>
            <consortium name="DOE Joint Genome Institute"/>
            <person name="Krizsan K."/>
            <person name="Almasi E."/>
            <person name="Merenyi Z."/>
            <person name="Sahu N."/>
            <person name="Viragh M."/>
            <person name="Koszo T."/>
            <person name="Mondo S."/>
            <person name="Kiss B."/>
            <person name="Balint B."/>
            <person name="Kues U."/>
            <person name="Barry K."/>
            <person name="Hegedus J.C."/>
            <person name="Henrissat B."/>
            <person name="Johnson J."/>
            <person name="Lipzen A."/>
            <person name="Ohm R."/>
            <person name="Nagy I."/>
            <person name="Pangilinan J."/>
            <person name="Yan J."/>
            <person name="Xiong Y."/>
            <person name="Grigoriev I.V."/>
            <person name="Hibbett D.S."/>
            <person name="Nagy L.G."/>
        </authorList>
    </citation>
    <scope>NUCLEOTIDE SEQUENCE [LARGE SCALE GENOMIC DNA]</scope>
    <source>
        <strain evidence="3 4">SZMC22713</strain>
    </source>
</reference>
<feature type="transmembrane region" description="Helical" evidence="1">
    <location>
        <begin position="40"/>
        <end position="64"/>
    </location>
</feature>
<protein>
    <recommendedName>
        <fullName evidence="2">DUF6534 domain-containing protein</fullName>
    </recommendedName>
</protein>
<keyword evidence="1" id="KW-0812">Transmembrane</keyword>
<proteinExistence type="predicted"/>
<keyword evidence="1" id="KW-1133">Transmembrane helix</keyword>
<feature type="transmembrane region" description="Helical" evidence="1">
    <location>
        <begin position="70"/>
        <end position="90"/>
    </location>
</feature>